<dbReference type="AlphaFoldDB" id="A0A6C0LE08"/>
<organism evidence="2">
    <name type="scientific">viral metagenome</name>
    <dbReference type="NCBI Taxonomy" id="1070528"/>
    <lineage>
        <taxon>unclassified sequences</taxon>
        <taxon>metagenomes</taxon>
        <taxon>organismal metagenomes</taxon>
    </lineage>
</organism>
<reference evidence="2" key="1">
    <citation type="journal article" date="2020" name="Nature">
        <title>Giant virus diversity and host interactions through global metagenomics.</title>
        <authorList>
            <person name="Schulz F."/>
            <person name="Roux S."/>
            <person name="Paez-Espino D."/>
            <person name="Jungbluth S."/>
            <person name="Walsh D.A."/>
            <person name="Denef V.J."/>
            <person name="McMahon K.D."/>
            <person name="Konstantinidis K.T."/>
            <person name="Eloe-Fadrosh E.A."/>
            <person name="Kyrpides N.C."/>
            <person name="Woyke T."/>
        </authorList>
    </citation>
    <scope>NUCLEOTIDE SEQUENCE</scope>
    <source>
        <strain evidence="2">GVMAG-M-3300027770-73</strain>
    </source>
</reference>
<evidence type="ECO:0000313" key="2">
    <source>
        <dbReference type="EMBL" id="QHU28275.1"/>
    </source>
</evidence>
<accession>A0A6C0LE08</accession>
<keyword evidence="1" id="KW-0812">Transmembrane</keyword>
<protein>
    <submittedName>
        <fullName evidence="2">Uncharacterized protein</fullName>
    </submittedName>
</protein>
<name>A0A6C0LE08_9ZZZZ</name>
<evidence type="ECO:0000256" key="1">
    <source>
        <dbReference type="SAM" id="Phobius"/>
    </source>
</evidence>
<keyword evidence="1" id="KW-0472">Membrane</keyword>
<keyword evidence="1" id="KW-1133">Transmembrane helix</keyword>
<feature type="transmembrane region" description="Helical" evidence="1">
    <location>
        <begin position="126"/>
        <end position="149"/>
    </location>
</feature>
<feature type="transmembrane region" description="Helical" evidence="1">
    <location>
        <begin position="179"/>
        <end position="197"/>
    </location>
</feature>
<sequence length="200" mass="23321">MSNSLELYNLEGDFDETLRQYKQAYVNYIEILKNSKSNSSGNTIIIFYNEKLIELNNKIIELLKSTQTDVDSVQNENKKKLVEAQKMYVNLLQEKKKIQQLMEENLTVNTGKSFFETYFQYQYAQYLFWFFLLIIVLLITVTTIFFPNVEIKPLKIIGWALFVAFIIVSALYSYVPAGFLILCLIIAYICLGFLKIVPIP</sequence>
<dbReference type="EMBL" id="MN740471">
    <property type="protein sequence ID" value="QHU28275.1"/>
    <property type="molecule type" value="Genomic_DNA"/>
</dbReference>
<feature type="transmembrane region" description="Helical" evidence="1">
    <location>
        <begin position="156"/>
        <end position="173"/>
    </location>
</feature>
<proteinExistence type="predicted"/>